<reference evidence="5 6" key="1">
    <citation type="journal article" date="2016" name="Nat. Commun.">
        <title>Thousands of microbial genomes shed light on interconnected biogeochemical processes in an aquifer system.</title>
        <authorList>
            <person name="Anantharaman K."/>
            <person name="Brown C.T."/>
            <person name="Hug L.A."/>
            <person name="Sharon I."/>
            <person name="Castelle C.J."/>
            <person name="Probst A.J."/>
            <person name="Thomas B.C."/>
            <person name="Singh A."/>
            <person name="Wilkins M.J."/>
            <person name="Karaoz U."/>
            <person name="Brodie E.L."/>
            <person name="Williams K.H."/>
            <person name="Hubbard S.S."/>
            <person name="Banfield J.F."/>
        </authorList>
    </citation>
    <scope>NUCLEOTIDE SEQUENCE [LARGE SCALE GENOMIC DNA]</scope>
</reference>
<evidence type="ECO:0000256" key="1">
    <source>
        <dbReference type="ARBA" id="ARBA00022553"/>
    </source>
</evidence>
<dbReference type="GO" id="GO:0000160">
    <property type="term" value="P:phosphorelay signal transduction system"/>
    <property type="evidence" value="ECO:0007669"/>
    <property type="project" value="UniProtKB-KW"/>
</dbReference>
<dbReference type="Pfam" id="PF00072">
    <property type="entry name" value="Response_reg"/>
    <property type="match status" value="1"/>
</dbReference>
<dbReference type="PANTHER" id="PTHR44591:SF14">
    <property type="entry name" value="PROTEIN PILG"/>
    <property type="match status" value="1"/>
</dbReference>
<dbReference type="EMBL" id="MEYI01000048">
    <property type="protein sequence ID" value="OGD23221.1"/>
    <property type="molecule type" value="Genomic_DNA"/>
</dbReference>
<evidence type="ECO:0000256" key="2">
    <source>
        <dbReference type="ARBA" id="ARBA00023012"/>
    </source>
</evidence>
<dbReference type="PANTHER" id="PTHR44591">
    <property type="entry name" value="STRESS RESPONSE REGULATOR PROTEIN 1"/>
    <property type="match status" value="1"/>
</dbReference>
<gene>
    <name evidence="5" type="ORF">A2Z10_03755</name>
</gene>
<evidence type="ECO:0000259" key="4">
    <source>
        <dbReference type="PROSITE" id="PS50110"/>
    </source>
</evidence>
<dbReference type="PROSITE" id="PS50110">
    <property type="entry name" value="RESPONSE_REGULATORY"/>
    <property type="match status" value="1"/>
</dbReference>
<organism evidence="5 6">
    <name type="scientific">Candidatus Azambacteria bacterium RBG_16_47_10</name>
    <dbReference type="NCBI Taxonomy" id="1797292"/>
    <lineage>
        <taxon>Bacteria</taxon>
        <taxon>Candidatus Azamiibacteriota</taxon>
    </lineage>
</organism>
<name>A0A1F5AXV7_9BACT</name>
<keyword evidence="1 3" id="KW-0597">Phosphoprotein</keyword>
<feature type="domain" description="Response regulatory" evidence="4">
    <location>
        <begin position="7"/>
        <end position="123"/>
    </location>
</feature>
<proteinExistence type="predicted"/>
<accession>A0A1F5AXV7</accession>
<keyword evidence="2" id="KW-0902">Two-component regulatory system</keyword>
<dbReference type="AlphaFoldDB" id="A0A1F5AXV7"/>
<feature type="modified residue" description="4-aspartylphosphate" evidence="3">
    <location>
        <position position="56"/>
    </location>
</feature>
<dbReference type="InterPro" id="IPR050595">
    <property type="entry name" value="Bact_response_regulator"/>
</dbReference>
<dbReference type="SMART" id="SM00448">
    <property type="entry name" value="REC"/>
    <property type="match status" value="1"/>
</dbReference>
<evidence type="ECO:0000313" key="5">
    <source>
        <dbReference type="EMBL" id="OGD23221.1"/>
    </source>
</evidence>
<evidence type="ECO:0000313" key="6">
    <source>
        <dbReference type="Proteomes" id="UP000176639"/>
    </source>
</evidence>
<dbReference type="SUPFAM" id="SSF52172">
    <property type="entry name" value="CheY-like"/>
    <property type="match status" value="1"/>
</dbReference>
<dbReference type="InterPro" id="IPR011006">
    <property type="entry name" value="CheY-like_superfamily"/>
</dbReference>
<dbReference type="InterPro" id="IPR001789">
    <property type="entry name" value="Sig_transdc_resp-reg_receiver"/>
</dbReference>
<evidence type="ECO:0000256" key="3">
    <source>
        <dbReference type="PROSITE-ProRule" id="PRU00169"/>
    </source>
</evidence>
<dbReference type="Gene3D" id="3.40.50.2300">
    <property type="match status" value="1"/>
</dbReference>
<dbReference type="CDD" id="cd00156">
    <property type="entry name" value="REC"/>
    <property type="match status" value="1"/>
</dbReference>
<protein>
    <recommendedName>
        <fullName evidence="4">Response regulatory domain-containing protein</fullName>
    </recommendedName>
</protein>
<comment type="caution">
    <text evidence="5">The sequence shown here is derived from an EMBL/GenBank/DDBJ whole genome shotgun (WGS) entry which is preliminary data.</text>
</comment>
<sequence length="127" mass="14269">MDQIKKTVLIVEDEPSLQRALGDHFSREGISVLSAKNGQEGLEVALREHPGVILLDIVMPVMDGMTMLTKLREDVWGKDAHVILLTNLVDNKEIVEAMKTGVFDYLVKSDWKIDDVVEKVKQKLGIE</sequence>
<dbReference type="Proteomes" id="UP000176639">
    <property type="component" value="Unassembled WGS sequence"/>
</dbReference>